<sequence>MISILSSPVLTSTHTGYTRPMLEAIRVCGNCLLTEEVDAPIPMATDVATGEEVLPVRRTCSARNIAWADSPCVTGEFEAKPEVPVIK</sequence>
<dbReference type="EMBL" id="LBZK01000016">
    <property type="protein sequence ID" value="KKR70844.1"/>
    <property type="molecule type" value="Genomic_DNA"/>
</dbReference>
<protein>
    <submittedName>
        <fullName evidence="1">Uncharacterized protein</fullName>
    </submittedName>
</protein>
<dbReference type="STRING" id="1618563.UU12_C0016G0003"/>
<name>A0A0G0T1E3_9BACT</name>
<organism evidence="1 2">
    <name type="scientific">Candidatus Woesebacteria bacterium GW2011_GWA2_40_7b</name>
    <dbReference type="NCBI Taxonomy" id="1618563"/>
    <lineage>
        <taxon>Bacteria</taxon>
        <taxon>Candidatus Woeseibacteriota</taxon>
    </lineage>
</organism>
<dbReference type="Proteomes" id="UP000034562">
    <property type="component" value="Unassembled WGS sequence"/>
</dbReference>
<gene>
    <name evidence="1" type="ORF">UU12_C0016G0003</name>
</gene>
<comment type="caution">
    <text evidence="1">The sequence shown here is derived from an EMBL/GenBank/DDBJ whole genome shotgun (WGS) entry which is preliminary data.</text>
</comment>
<reference evidence="1 2" key="1">
    <citation type="journal article" date="2015" name="Nature">
        <title>rRNA introns, odd ribosomes, and small enigmatic genomes across a large radiation of phyla.</title>
        <authorList>
            <person name="Brown C.T."/>
            <person name="Hug L.A."/>
            <person name="Thomas B.C."/>
            <person name="Sharon I."/>
            <person name="Castelle C.J."/>
            <person name="Singh A."/>
            <person name="Wilkins M.J."/>
            <person name="Williams K.H."/>
            <person name="Banfield J.F."/>
        </authorList>
    </citation>
    <scope>NUCLEOTIDE SEQUENCE [LARGE SCALE GENOMIC DNA]</scope>
</reference>
<evidence type="ECO:0000313" key="1">
    <source>
        <dbReference type="EMBL" id="KKR70844.1"/>
    </source>
</evidence>
<accession>A0A0G0T1E3</accession>
<dbReference type="AlphaFoldDB" id="A0A0G0T1E3"/>
<evidence type="ECO:0000313" key="2">
    <source>
        <dbReference type="Proteomes" id="UP000034562"/>
    </source>
</evidence>
<proteinExistence type="predicted"/>